<evidence type="ECO:0000313" key="3">
    <source>
        <dbReference type="Proteomes" id="UP001221898"/>
    </source>
</evidence>
<evidence type="ECO:0000313" key="2">
    <source>
        <dbReference type="EMBL" id="KAJ8398635.1"/>
    </source>
</evidence>
<gene>
    <name evidence="2" type="ORF">AAFF_G00421630</name>
</gene>
<keyword evidence="3" id="KW-1185">Reference proteome</keyword>
<dbReference type="AlphaFoldDB" id="A0AAD7S9V9"/>
<protein>
    <submittedName>
        <fullName evidence="2">Uncharacterized protein</fullName>
    </submittedName>
</protein>
<accession>A0AAD7S9V9</accession>
<name>A0AAD7S9V9_9TELE</name>
<dbReference type="EMBL" id="JAINUG010000089">
    <property type="protein sequence ID" value="KAJ8398635.1"/>
    <property type="molecule type" value="Genomic_DNA"/>
</dbReference>
<sequence>MVTRTKGRGIASRRAKIGNVKCVLLHLMRAFSTRGDLRYSGGKRAPPTARIINGNHLLRSWMREIRTCATALDDPRVDTCPDPSLSSQAGEPRFRPQLITLRNPSPQMA</sequence>
<proteinExistence type="predicted"/>
<feature type="region of interest" description="Disordered" evidence="1">
    <location>
        <begin position="81"/>
        <end position="109"/>
    </location>
</feature>
<comment type="caution">
    <text evidence="2">The sequence shown here is derived from an EMBL/GenBank/DDBJ whole genome shotgun (WGS) entry which is preliminary data.</text>
</comment>
<feature type="compositionally biased region" description="Polar residues" evidence="1">
    <location>
        <begin position="100"/>
        <end position="109"/>
    </location>
</feature>
<evidence type="ECO:0000256" key="1">
    <source>
        <dbReference type="SAM" id="MobiDB-lite"/>
    </source>
</evidence>
<reference evidence="2" key="1">
    <citation type="journal article" date="2023" name="Science">
        <title>Genome structures resolve the early diversification of teleost fishes.</title>
        <authorList>
            <person name="Parey E."/>
            <person name="Louis A."/>
            <person name="Montfort J."/>
            <person name="Bouchez O."/>
            <person name="Roques C."/>
            <person name="Iampietro C."/>
            <person name="Lluch J."/>
            <person name="Castinel A."/>
            <person name="Donnadieu C."/>
            <person name="Desvignes T."/>
            <person name="Floi Bucao C."/>
            <person name="Jouanno E."/>
            <person name="Wen M."/>
            <person name="Mejri S."/>
            <person name="Dirks R."/>
            <person name="Jansen H."/>
            <person name="Henkel C."/>
            <person name="Chen W.J."/>
            <person name="Zahm M."/>
            <person name="Cabau C."/>
            <person name="Klopp C."/>
            <person name="Thompson A.W."/>
            <person name="Robinson-Rechavi M."/>
            <person name="Braasch I."/>
            <person name="Lecointre G."/>
            <person name="Bobe J."/>
            <person name="Postlethwait J.H."/>
            <person name="Berthelot C."/>
            <person name="Roest Crollius H."/>
            <person name="Guiguen Y."/>
        </authorList>
    </citation>
    <scope>NUCLEOTIDE SEQUENCE</scope>
    <source>
        <strain evidence="2">NC1722</strain>
    </source>
</reference>
<dbReference type="Proteomes" id="UP001221898">
    <property type="component" value="Unassembled WGS sequence"/>
</dbReference>
<organism evidence="2 3">
    <name type="scientific">Aldrovandia affinis</name>
    <dbReference type="NCBI Taxonomy" id="143900"/>
    <lineage>
        <taxon>Eukaryota</taxon>
        <taxon>Metazoa</taxon>
        <taxon>Chordata</taxon>
        <taxon>Craniata</taxon>
        <taxon>Vertebrata</taxon>
        <taxon>Euteleostomi</taxon>
        <taxon>Actinopterygii</taxon>
        <taxon>Neopterygii</taxon>
        <taxon>Teleostei</taxon>
        <taxon>Notacanthiformes</taxon>
        <taxon>Halosauridae</taxon>
        <taxon>Aldrovandia</taxon>
    </lineage>
</organism>